<protein>
    <submittedName>
        <fullName evidence="2">Uncharacterized protein</fullName>
    </submittedName>
</protein>
<name>A0A2Z6QPD2_9GLOM</name>
<evidence type="ECO:0000313" key="3">
    <source>
        <dbReference type="Proteomes" id="UP000247702"/>
    </source>
</evidence>
<evidence type="ECO:0000256" key="1">
    <source>
        <dbReference type="SAM" id="MobiDB-lite"/>
    </source>
</evidence>
<accession>A0A2Z6QPD2</accession>
<sequence>MSKQKSKPKTSKSDIEALEEAATIIQREETEKAKALVDQAASTYDEPDVSPIPFKENRNEKACPELVIDAQRTIQREEAKLHGGENPPDGAGIITLFIFTIRYYYCPERSEGLYMFMNVNDI</sequence>
<comment type="caution">
    <text evidence="2">The sequence shown here is derived from an EMBL/GenBank/DDBJ whole genome shotgun (WGS) entry which is preliminary data.</text>
</comment>
<dbReference type="EMBL" id="BEXD01000352">
    <property type="protein sequence ID" value="GBB86744.1"/>
    <property type="molecule type" value="Genomic_DNA"/>
</dbReference>
<feature type="region of interest" description="Disordered" evidence="1">
    <location>
        <begin position="36"/>
        <end position="56"/>
    </location>
</feature>
<gene>
    <name evidence="2" type="ORF">RclHR1_13140004</name>
</gene>
<reference evidence="2 3" key="1">
    <citation type="submission" date="2017-11" db="EMBL/GenBank/DDBJ databases">
        <title>The genome of Rhizophagus clarus HR1 reveals common genetic basis of auxotrophy among arbuscular mycorrhizal fungi.</title>
        <authorList>
            <person name="Kobayashi Y."/>
        </authorList>
    </citation>
    <scope>NUCLEOTIDE SEQUENCE [LARGE SCALE GENOMIC DNA]</scope>
    <source>
        <strain evidence="2 3">HR1</strain>
    </source>
</reference>
<keyword evidence="3" id="KW-1185">Reference proteome</keyword>
<evidence type="ECO:0000313" key="2">
    <source>
        <dbReference type="EMBL" id="GBB86744.1"/>
    </source>
</evidence>
<organism evidence="2 3">
    <name type="scientific">Rhizophagus clarus</name>
    <dbReference type="NCBI Taxonomy" id="94130"/>
    <lineage>
        <taxon>Eukaryota</taxon>
        <taxon>Fungi</taxon>
        <taxon>Fungi incertae sedis</taxon>
        <taxon>Mucoromycota</taxon>
        <taxon>Glomeromycotina</taxon>
        <taxon>Glomeromycetes</taxon>
        <taxon>Glomerales</taxon>
        <taxon>Glomeraceae</taxon>
        <taxon>Rhizophagus</taxon>
    </lineage>
</organism>
<dbReference type="AlphaFoldDB" id="A0A2Z6QPD2"/>
<proteinExistence type="predicted"/>
<dbReference type="Proteomes" id="UP000247702">
    <property type="component" value="Unassembled WGS sequence"/>
</dbReference>